<dbReference type="Proteomes" id="UP001362999">
    <property type="component" value="Unassembled WGS sequence"/>
</dbReference>
<gene>
    <name evidence="1" type="ORF">R3P38DRAFT_2785218</name>
</gene>
<keyword evidence="2" id="KW-1185">Reference proteome</keyword>
<name>A0AAW0ATT3_9AGAR</name>
<dbReference type="EMBL" id="JAWWNJ010000049">
    <property type="protein sequence ID" value="KAK7016815.1"/>
    <property type="molecule type" value="Genomic_DNA"/>
</dbReference>
<organism evidence="1 2">
    <name type="scientific">Favolaschia claudopus</name>
    <dbReference type="NCBI Taxonomy" id="2862362"/>
    <lineage>
        <taxon>Eukaryota</taxon>
        <taxon>Fungi</taxon>
        <taxon>Dikarya</taxon>
        <taxon>Basidiomycota</taxon>
        <taxon>Agaricomycotina</taxon>
        <taxon>Agaricomycetes</taxon>
        <taxon>Agaricomycetidae</taxon>
        <taxon>Agaricales</taxon>
        <taxon>Marasmiineae</taxon>
        <taxon>Mycenaceae</taxon>
        <taxon>Favolaschia</taxon>
    </lineage>
</organism>
<comment type="caution">
    <text evidence="1">The sequence shown here is derived from an EMBL/GenBank/DDBJ whole genome shotgun (WGS) entry which is preliminary data.</text>
</comment>
<accession>A0AAW0ATT3</accession>
<protein>
    <submittedName>
        <fullName evidence="1">Uncharacterized protein</fullName>
    </submittedName>
</protein>
<evidence type="ECO:0000313" key="2">
    <source>
        <dbReference type="Proteomes" id="UP001362999"/>
    </source>
</evidence>
<dbReference type="AlphaFoldDB" id="A0AAW0ATT3"/>
<reference evidence="1 2" key="1">
    <citation type="journal article" date="2024" name="J Genomics">
        <title>Draft genome sequencing and assembly of Favolaschia claudopus CIRM-BRFM 2984 isolated from oak limbs.</title>
        <authorList>
            <person name="Navarro D."/>
            <person name="Drula E."/>
            <person name="Chaduli D."/>
            <person name="Cazenave R."/>
            <person name="Ahrendt S."/>
            <person name="Wang J."/>
            <person name="Lipzen A."/>
            <person name="Daum C."/>
            <person name="Barry K."/>
            <person name="Grigoriev I.V."/>
            <person name="Favel A."/>
            <person name="Rosso M.N."/>
            <person name="Martin F."/>
        </authorList>
    </citation>
    <scope>NUCLEOTIDE SEQUENCE [LARGE SCALE GENOMIC DNA]</scope>
    <source>
        <strain evidence="1 2">CIRM-BRFM 2984</strain>
    </source>
</reference>
<evidence type="ECO:0000313" key="1">
    <source>
        <dbReference type="EMBL" id="KAK7016815.1"/>
    </source>
</evidence>
<proteinExistence type="predicted"/>
<sequence>MDFLQANSKYWYFEELEKRINGQGWYMATPSTRPHWALAKSGHHLIIESPRKVLCDSSLLRQPPLTLYTFPPQPTPMFDLRVGGYLVSGAIPKVPALTRPLQPATFVGGNRGRYRYGGVKRLWSVGERLGYGGYRERSDRNLERNRKALDMETQKMWSVAELERNGIWRRSDCAAGHGDGMNESEVSKSVIKHLGLEVKGLLGVPPDRYLLGLES</sequence>